<dbReference type="InterPro" id="IPR036047">
    <property type="entry name" value="F-box-like_dom_sf"/>
</dbReference>
<dbReference type="OrthoDB" id="5554140at2759"/>
<feature type="domain" description="F-box" evidence="2">
    <location>
        <begin position="104"/>
        <end position="150"/>
    </location>
</feature>
<dbReference type="AlphaFoldDB" id="A0A420I5B8"/>
<reference evidence="3 4" key="1">
    <citation type="journal article" date="2018" name="BMC Genomics">
        <title>Comparative genome analyses reveal sequence features reflecting distinct modes of host-adaptation between dicot and monocot powdery mildew.</title>
        <authorList>
            <person name="Wu Y."/>
            <person name="Ma X."/>
            <person name="Pan Z."/>
            <person name="Kale S.D."/>
            <person name="Song Y."/>
            <person name="King H."/>
            <person name="Zhang Q."/>
            <person name="Presley C."/>
            <person name="Deng X."/>
            <person name="Wei C.I."/>
            <person name="Xiao S."/>
        </authorList>
    </citation>
    <scope>NUCLEOTIDE SEQUENCE [LARGE SCALE GENOMIC DNA]</scope>
    <source>
        <strain evidence="3">UCSC1</strain>
    </source>
</reference>
<dbReference type="EMBL" id="MCBR01012881">
    <property type="protein sequence ID" value="RKF64856.1"/>
    <property type="molecule type" value="Genomic_DNA"/>
</dbReference>
<dbReference type="SUPFAM" id="SSF81383">
    <property type="entry name" value="F-box domain"/>
    <property type="match status" value="1"/>
</dbReference>
<evidence type="ECO:0000313" key="4">
    <source>
        <dbReference type="Proteomes" id="UP000285405"/>
    </source>
</evidence>
<organism evidence="3 4">
    <name type="scientific">Golovinomyces cichoracearum</name>
    <dbReference type="NCBI Taxonomy" id="62708"/>
    <lineage>
        <taxon>Eukaryota</taxon>
        <taxon>Fungi</taxon>
        <taxon>Dikarya</taxon>
        <taxon>Ascomycota</taxon>
        <taxon>Pezizomycotina</taxon>
        <taxon>Leotiomycetes</taxon>
        <taxon>Erysiphales</taxon>
        <taxon>Erysiphaceae</taxon>
        <taxon>Golovinomyces</taxon>
    </lineage>
</organism>
<feature type="region of interest" description="Disordered" evidence="1">
    <location>
        <begin position="162"/>
        <end position="190"/>
    </location>
</feature>
<sequence>MRKMKKTKAASPELTSTHRRNLGCSTVSMWPYILVKFWAPKTYANGITINYKVDYISIATEKSVAWYRFHNIDQFKMRGYQRSPGPGGASDQSIISSLKATRLIKSQPALPMELISRIVDLLPLSDLMKFARTSKKMLQIVYEDARWVHRLKAMGVWDEDEARGKQEENLRMKESCRRKRDEGEKEEGEETAARKLGISVNSYGISDLMRTNQTLFDAEIEEKQQRLESITNTPSPWSYKIQQSTQLNHSSLRESPISGLHLDLDSQLNVLSRVQSLRGLGRHEFAKIYAVLAPFYYELMRSKHDSELAIFLTFSDPEQQAQMLAQLLKFSKSDWASGWKQREAKLLSVVHTFENGAFQEFEHAYIEGDIDGRMHRYAHVLTLLNSGQIAINHFIQKHSMFTDRNILGDPMECFNQVSTDNISLRPFKDSLKKILLTLNKQSEIIDRVFPVGIDVFQILLEKFVHEHLAKYVTLLLDKVYEKSSASYAKTVPILLEQSIRFGLSLQPSKNSSQNFNEEVKATLTKVFEPLANLYFQVELECFKKKAEIEVEEWESKLSAQDATTESFFMGNFNRQSDKRDFLSSFKKVVVKPIHVLPLVSTLTTKPISTQQFPKKANLQVPIPSAFLGPQTLGIDCSNSPVSPNFPAPNDELTAKAALMASRLEGIRSLVSIEVALNLIHAAKASIERASLFILLSDQVGEKVSELCSSIYVSLLQILGQRHVKSGFDKAVDHLSQYNPREVIDHRQGVASLVTFLELVNVGDLISQMLEVFFEQQLCTNKLIDRNDCFDPAAKAKKRFEQILDERVAAGLNKGIDVLMDEVEYLFATVQLPTDYNPTPTAQKNSEVGSSKAAELVVNLVESHTKMLVGSTDKNVLDVFNQEVGLRLFAVLCRHLKRQRISVSGSMTLISDMNLYYLYIRTLKNSELLEYFKALKSLSQIYLIAPEHAKEIADFIADARRFGGLFRAEEIYEFIERRADWYSVKKNVEKAMYGIGCRVM</sequence>
<gene>
    <name evidence="3" type="ORF">GcC1_128009</name>
</gene>
<dbReference type="GO" id="GO:0006887">
    <property type="term" value="P:exocytosis"/>
    <property type="evidence" value="ECO:0007669"/>
    <property type="project" value="TreeGrafter"/>
</dbReference>
<dbReference type="PANTHER" id="PTHR12100">
    <property type="entry name" value="SEC10"/>
    <property type="match status" value="1"/>
</dbReference>
<dbReference type="Pfam" id="PF00646">
    <property type="entry name" value="F-box"/>
    <property type="match status" value="1"/>
</dbReference>
<dbReference type="PANTHER" id="PTHR12100:SF1">
    <property type="entry name" value="RECYCLIN-1"/>
    <property type="match status" value="1"/>
</dbReference>
<dbReference type="GO" id="GO:0000145">
    <property type="term" value="C:exocyst"/>
    <property type="evidence" value="ECO:0007669"/>
    <property type="project" value="TreeGrafter"/>
</dbReference>
<name>A0A420I5B8_9PEZI</name>
<evidence type="ECO:0000259" key="2">
    <source>
        <dbReference type="PROSITE" id="PS50181"/>
    </source>
</evidence>
<dbReference type="GO" id="GO:0006893">
    <property type="term" value="P:Golgi to plasma membrane transport"/>
    <property type="evidence" value="ECO:0007669"/>
    <property type="project" value="TreeGrafter"/>
</dbReference>
<accession>A0A420I5B8</accession>
<dbReference type="PROSITE" id="PS50181">
    <property type="entry name" value="FBOX"/>
    <property type="match status" value="1"/>
</dbReference>
<evidence type="ECO:0000313" key="3">
    <source>
        <dbReference type="EMBL" id="RKF64856.1"/>
    </source>
</evidence>
<dbReference type="Pfam" id="PF07393">
    <property type="entry name" value="Sec10_HB"/>
    <property type="match status" value="1"/>
</dbReference>
<proteinExistence type="predicted"/>
<dbReference type="SMART" id="SM00256">
    <property type="entry name" value="FBOX"/>
    <property type="match status" value="1"/>
</dbReference>
<protein>
    <submittedName>
        <fullName evidence="3">F-box protein pof6</fullName>
    </submittedName>
</protein>
<dbReference type="InterPro" id="IPR009976">
    <property type="entry name" value="Sec10-like"/>
</dbReference>
<evidence type="ECO:0000256" key="1">
    <source>
        <dbReference type="SAM" id="MobiDB-lite"/>
    </source>
</evidence>
<comment type="caution">
    <text evidence="3">The sequence shown here is derived from an EMBL/GenBank/DDBJ whole genome shotgun (WGS) entry which is preliminary data.</text>
</comment>
<dbReference type="InterPro" id="IPR001810">
    <property type="entry name" value="F-box_dom"/>
</dbReference>
<dbReference type="Proteomes" id="UP000285405">
    <property type="component" value="Unassembled WGS sequence"/>
</dbReference>
<feature type="compositionally biased region" description="Basic and acidic residues" evidence="1">
    <location>
        <begin position="162"/>
        <end position="183"/>
    </location>
</feature>
<dbReference type="InterPro" id="IPR048627">
    <property type="entry name" value="Sec10_HB"/>
</dbReference>